<evidence type="ECO:0000313" key="2">
    <source>
        <dbReference type="Proteomes" id="UP001234297"/>
    </source>
</evidence>
<gene>
    <name evidence="1" type="ORF">MRB53_006243</name>
</gene>
<organism evidence="1 2">
    <name type="scientific">Persea americana</name>
    <name type="common">Avocado</name>
    <dbReference type="NCBI Taxonomy" id="3435"/>
    <lineage>
        <taxon>Eukaryota</taxon>
        <taxon>Viridiplantae</taxon>
        <taxon>Streptophyta</taxon>
        <taxon>Embryophyta</taxon>
        <taxon>Tracheophyta</taxon>
        <taxon>Spermatophyta</taxon>
        <taxon>Magnoliopsida</taxon>
        <taxon>Magnoliidae</taxon>
        <taxon>Laurales</taxon>
        <taxon>Lauraceae</taxon>
        <taxon>Persea</taxon>
    </lineage>
</organism>
<reference evidence="1 2" key="1">
    <citation type="journal article" date="2022" name="Hortic Res">
        <title>A haplotype resolved chromosomal level avocado genome allows analysis of novel avocado genes.</title>
        <authorList>
            <person name="Nath O."/>
            <person name="Fletcher S.J."/>
            <person name="Hayward A."/>
            <person name="Shaw L.M."/>
            <person name="Masouleh A.K."/>
            <person name="Furtado A."/>
            <person name="Henry R.J."/>
            <person name="Mitter N."/>
        </authorList>
    </citation>
    <scope>NUCLEOTIDE SEQUENCE [LARGE SCALE GENOMIC DNA]</scope>
    <source>
        <strain evidence="2">cv. Hass</strain>
    </source>
</reference>
<name>A0ACC2MGD7_PERAE</name>
<evidence type="ECO:0000313" key="1">
    <source>
        <dbReference type="EMBL" id="KAJ8644495.1"/>
    </source>
</evidence>
<dbReference type="EMBL" id="CM056810">
    <property type="protein sequence ID" value="KAJ8644495.1"/>
    <property type="molecule type" value="Genomic_DNA"/>
</dbReference>
<keyword evidence="2" id="KW-1185">Reference proteome</keyword>
<sequence>MAKGIIDPGIAGLAVTYGLNLNLLQVMVIWDLCGVENKIISVERIFQYMRIPSSEPPLVLEYNKPGHDWPTQGEVDIRDLQALDKCQLGEEFRRKEGKLESEGMTSFSHLVSVSIRPVCSACIGFR</sequence>
<proteinExistence type="predicted"/>
<dbReference type="Proteomes" id="UP001234297">
    <property type="component" value="Chromosome 2"/>
</dbReference>
<comment type="caution">
    <text evidence="1">The sequence shown here is derived from an EMBL/GenBank/DDBJ whole genome shotgun (WGS) entry which is preliminary data.</text>
</comment>
<accession>A0ACC2MGD7</accession>
<protein>
    <submittedName>
        <fullName evidence="1">Uncharacterized protein</fullName>
    </submittedName>
</protein>